<proteinExistence type="predicted"/>
<protein>
    <submittedName>
        <fullName evidence="2">Os02g0611101 protein</fullName>
    </submittedName>
</protein>
<evidence type="ECO:0000313" key="3">
    <source>
        <dbReference type="Proteomes" id="UP000059680"/>
    </source>
</evidence>
<accession>A0A0P0VLI5</accession>
<organism evidence="2 3">
    <name type="scientific">Oryza sativa subsp. japonica</name>
    <name type="common">Rice</name>
    <dbReference type="NCBI Taxonomy" id="39947"/>
    <lineage>
        <taxon>Eukaryota</taxon>
        <taxon>Viridiplantae</taxon>
        <taxon>Streptophyta</taxon>
        <taxon>Embryophyta</taxon>
        <taxon>Tracheophyta</taxon>
        <taxon>Spermatophyta</taxon>
        <taxon>Magnoliopsida</taxon>
        <taxon>Liliopsida</taxon>
        <taxon>Poales</taxon>
        <taxon>Poaceae</taxon>
        <taxon>BOP clade</taxon>
        <taxon>Oryzoideae</taxon>
        <taxon>Oryzeae</taxon>
        <taxon>Oryzinae</taxon>
        <taxon>Oryza</taxon>
        <taxon>Oryza sativa</taxon>
    </lineage>
</organism>
<dbReference type="InParanoid" id="A0A0P0VLI5"/>
<dbReference type="AlphaFoldDB" id="A0A0P0VLI5"/>
<reference evidence="2 3" key="2">
    <citation type="journal article" date="2013" name="Plant Cell Physiol.">
        <title>Rice Annotation Project Database (RAP-DB): an integrative and interactive database for rice genomics.</title>
        <authorList>
            <person name="Sakai H."/>
            <person name="Lee S.S."/>
            <person name="Tanaka T."/>
            <person name="Numa H."/>
            <person name="Kim J."/>
            <person name="Kawahara Y."/>
            <person name="Wakimoto H."/>
            <person name="Yang C.C."/>
            <person name="Iwamoto M."/>
            <person name="Abe T."/>
            <person name="Yamada Y."/>
            <person name="Muto A."/>
            <person name="Inokuchi H."/>
            <person name="Ikemura T."/>
            <person name="Matsumoto T."/>
            <person name="Sasaki T."/>
            <person name="Itoh T."/>
        </authorList>
    </citation>
    <scope>NUCLEOTIDE SEQUENCE [LARGE SCALE GENOMIC DNA]</scope>
    <source>
        <strain evidence="3">cv. Nipponbare</strain>
    </source>
</reference>
<dbReference type="PaxDb" id="39947-A0A0P0VLI5"/>
<name>A0A0P0VLI5_ORYSJ</name>
<gene>
    <name evidence="2" type="ordered locus">Os02g0611101</name>
    <name evidence="2" type="ORF">OSNPB_020611101</name>
</gene>
<evidence type="ECO:0000313" key="2">
    <source>
        <dbReference type="EMBL" id="BAS79715.1"/>
    </source>
</evidence>
<reference evidence="2 3" key="3">
    <citation type="journal article" date="2013" name="Rice">
        <title>Improvement of the Oryza sativa Nipponbare reference genome using next generation sequence and optical map data.</title>
        <authorList>
            <person name="Kawahara Y."/>
            <person name="de la Bastide M."/>
            <person name="Hamilton J.P."/>
            <person name="Kanamori H."/>
            <person name="McCombie W.R."/>
            <person name="Ouyang S."/>
            <person name="Schwartz D.C."/>
            <person name="Tanaka T."/>
            <person name="Wu J."/>
            <person name="Zhou S."/>
            <person name="Childs K.L."/>
            <person name="Davidson R.M."/>
            <person name="Lin H."/>
            <person name="Quesada-Ocampo L."/>
            <person name="Vaillancourt B."/>
            <person name="Sakai H."/>
            <person name="Lee S.S."/>
            <person name="Kim J."/>
            <person name="Numa H."/>
            <person name="Itoh T."/>
            <person name="Buell C.R."/>
            <person name="Matsumoto T."/>
        </authorList>
    </citation>
    <scope>NUCLEOTIDE SEQUENCE [LARGE SCALE GENOMIC DNA]</scope>
    <source>
        <strain evidence="3">cv. Nipponbare</strain>
    </source>
</reference>
<dbReference type="EMBL" id="AP014958">
    <property type="protein sequence ID" value="BAS79715.1"/>
    <property type="molecule type" value="Genomic_DNA"/>
</dbReference>
<evidence type="ECO:0000256" key="1">
    <source>
        <dbReference type="SAM" id="MobiDB-lite"/>
    </source>
</evidence>
<dbReference type="Proteomes" id="UP000059680">
    <property type="component" value="Chromosome 2"/>
</dbReference>
<feature type="region of interest" description="Disordered" evidence="1">
    <location>
        <begin position="1"/>
        <end position="28"/>
    </location>
</feature>
<reference evidence="3" key="1">
    <citation type="journal article" date="2005" name="Nature">
        <title>The map-based sequence of the rice genome.</title>
        <authorList>
            <consortium name="International rice genome sequencing project (IRGSP)"/>
            <person name="Matsumoto T."/>
            <person name="Wu J."/>
            <person name="Kanamori H."/>
            <person name="Katayose Y."/>
            <person name="Fujisawa M."/>
            <person name="Namiki N."/>
            <person name="Mizuno H."/>
            <person name="Yamamoto K."/>
            <person name="Antonio B.A."/>
            <person name="Baba T."/>
            <person name="Sakata K."/>
            <person name="Nagamura Y."/>
            <person name="Aoki H."/>
            <person name="Arikawa K."/>
            <person name="Arita K."/>
            <person name="Bito T."/>
            <person name="Chiden Y."/>
            <person name="Fujitsuka N."/>
            <person name="Fukunaka R."/>
            <person name="Hamada M."/>
            <person name="Harada C."/>
            <person name="Hayashi A."/>
            <person name="Hijishita S."/>
            <person name="Honda M."/>
            <person name="Hosokawa S."/>
            <person name="Ichikawa Y."/>
            <person name="Idonuma A."/>
            <person name="Iijima M."/>
            <person name="Ikeda M."/>
            <person name="Ikeno M."/>
            <person name="Ito K."/>
            <person name="Ito S."/>
            <person name="Ito T."/>
            <person name="Ito Y."/>
            <person name="Ito Y."/>
            <person name="Iwabuchi A."/>
            <person name="Kamiya K."/>
            <person name="Karasawa W."/>
            <person name="Kurita K."/>
            <person name="Katagiri S."/>
            <person name="Kikuta A."/>
            <person name="Kobayashi H."/>
            <person name="Kobayashi N."/>
            <person name="Machita K."/>
            <person name="Maehara T."/>
            <person name="Masukawa M."/>
            <person name="Mizubayashi T."/>
            <person name="Mukai Y."/>
            <person name="Nagasaki H."/>
            <person name="Nagata Y."/>
            <person name="Naito S."/>
            <person name="Nakashima M."/>
            <person name="Nakama Y."/>
            <person name="Nakamichi Y."/>
            <person name="Nakamura M."/>
            <person name="Meguro A."/>
            <person name="Negishi M."/>
            <person name="Ohta I."/>
            <person name="Ohta T."/>
            <person name="Okamoto M."/>
            <person name="Ono N."/>
            <person name="Saji S."/>
            <person name="Sakaguchi M."/>
            <person name="Sakai K."/>
            <person name="Shibata M."/>
            <person name="Shimokawa T."/>
            <person name="Song J."/>
            <person name="Takazaki Y."/>
            <person name="Terasawa K."/>
            <person name="Tsugane M."/>
            <person name="Tsuji K."/>
            <person name="Ueda S."/>
            <person name="Waki K."/>
            <person name="Yamagata H."/>
            <person name="Yamamoto M."/>
            <person name="Yamamoto S."/>
            <person name="Yamane H."/>
            <person name="Yoshiki S."/>
            <person name="Yoshihara R."/>
            <person name="Yukawa K."/>
            <person name="Zhong H."/>
            <person name="Yano M."/>
            <person name="Yuan Q."/>
            <person name="Ouyang S."/>
            <person name="Liu J."/>
            <person name="Jones K.M."/>
            <person name="Gansberger K."/>
            <person name="Moffat K."/>
            <person name="Hill J."/>
            <person name="Bera J."/>
            <person name="Fadrosh D."/>
            <person name="Jin S."/>
            <person name="Johri S."/>
            <person name="Kim M."/>
            <person name="Overton L."/>
            <person name="Reardon M."/>
            <person name="Tsitrin T."/>
            <person name="Vuong H."/>
            <person name="Weaver B."/>
            <person name="Ciecko A."/>
            <person name="Tallon L."/>
            <person name="Jackson J."/>
            <person name="Pai G."/>
            <person name="Aken S.V."/>
            <person name="Utterback T."/>
            <person name="Reidmuller S."/>
            <person name="Feldblyum T."/>
            <person name="Hsiao J."/>
            <person name="Zismann V."/>
            <person name="Iobst S."/>
            <person name="de Vazeille A.R."/>
            <person name="Buell C.R."/>
            <person name="Ying K."/>
            <person name="Li Y."/>
            <person name="Lu T."/>
            <person name="Huang Y."/>
            <person name="Zhao Q."/>
            <person name="Feng Q."/>
            <person name="Zhang L."/>
            <person name="Zhu J."/>
            <person name="Weng Q."/>
            <person name="Mu J."/>
            <person name="Lu Y."/>
            <person name="Fan D."/>
            <person name="Liu Y."/>
            <person name="Guan J."/>
            <person name="Zhang Y."/>
            <person name="Yu S."/>
            <person name="Liu X."/>
            <person name="Zhang Y."/>
            <person name="Hong G."/>
            <person name="Han B."/>
            <person name="Choisne N."/>
            <person name="Demange N."/>
            <person name="Orjeda G."/>
            <person name="Samain S."/>
            <person name="Cattolico L."/>
            <person name="Pelletier E."/>
            <person name="Couloux A."/>
            <person name="Segurens B."/>
            <person name="Wincker P."/>
            <person name="D'Hont A."/>
            <person name="Scarpelli C."/>
            <person name="Weissenbach J."/>
            <person name="Salanoubat M."/>
            <person name="Quetier F."/>
            <person name="Yu Y."/>
            <person name="Kim H.R."/>
            <person name="Rambo T."/>
            <person name="Currie J."/>
            <person name="Collura K."/>
            <person name="Luo M."/>
            <person name="Yang T."/>
            <person name="Ammiraju J.S.S."/>
            <person name="Engler F."/>
            <person name="Soderlund C."/>
            <person name="Wing R.A."/>
            <person name="Palmer L.E."/>
            <person name="de la Bastide M."/>
            <person name="Spiegel L."/>
            <person name="Nascimento L."/>
            <person name="Zutavern T."/>
            <person name="O'Shaughnessy A."/>
            <person name="Dike S."/>
            <person name="Dedhia N."/>
            <person name="Preston R."/>
            <person name="Balija V."/>
            <person name="McCombie W.R."/>
            <person name="Chow T."/>
            <person name="Chen H."/>
            <person name="Chung M."/>
            <person name="Chen C."/>
            <person name="Shaw J."/>
            <person name="Wu H."/>
            <person name="Hsiao K."/>
            <person name="Chao Y."/>
            <person name="Chu M."/>
            <person name="Cheng C."/>
            <person name="Hour A."/>
            <person name="Lee P."/>
            <person name="Lin S."/>
            <person name="Lin Y."/>
            <person name="Liou J."/>
            <person name="Liu S."/>
            <person name="Hsing Y."/>
            <person name="Raghuvanshi S."/>
            <person name="Mohanty A."/>
            <person name="Bharti A.K."/>
            <person name="Gaur A."/>
            <person name="Gupta V."/>
            <person name="Kumar D."/>
            <person name="Ravi V."/>
            <person name="Vij S."/>
            <person name="Kapur A."/>
            <person name="Khurana P."/>
            <person name="Khurana P."/>
            <person name="Khurana J.P."/>
            <person name="Tyagi A.K."/>
            <person name="Gaikwad K."/>
            <person name="Singh A."/>
            <person name="Dalal V."/>
            <person name="Srivastava S."/>
            <person name="Dixit A."/>
            <person name="Pal A.K."/>
            <person name="Ghazi I.A."/>
            <person name="Yadav M."/>
            <person name="Pandit A."/>
            <person name="Bhargava A."/>
            <person name="Sureshbabu K."/>
            <person name="Batra K."/>
            <person name="Sharma T.R."/>
            <person name="Mohapatra T."/>
            <person name="Singh N.K."/>
            <person name="Messing J."/>
            <person name="Nelson A.B."/>
            <person name="Fuks G."/>
            <person name="Kavchok S."/>
            <person name="Keizer G."/>
            <person name="Linton E."/>
            <person name="Llaca V."/>
            <person name="Song R."/>
            <person name="Tanyolac B."/>
            <person name="Young S."/>
            <person name="Ho-Il K."/>
            <person name="Hahn J.H."/>
            <person name="Sangsakoo G."/>
            <person name="Vanavichit A."/>
            <person name="de Mattos Luiz.A.T."/>
            <person name="Zimmer P.D."/>
            <person name="Malone G."/>
            <person name="Dellagostin O."/>
            <person name="de Oliveira A.C."/>
            <person name="Bevan M."/>
            <person name="Bancroft I."/>
            <person name="Minx P."/>
            <person name="Cordum H."/>
            <person name="Wilson R."/>
            <person name="Cheng Z."/>
            <person name="Jin W."/>
            <person name="Jiang J."/>
            <person name="Leong S.A."/>
            <person name="Iwama H."/>
            <person name="Gojobori T."/>
            <person name="Itoh T."/>
            <person name="Niimura Y."/>
            <person name="Fujii Y."/>
            <person name="Habara T."/>
            <person name="Sakai H."/>
            <person name="Sato Y."/>
            <person name="Wilson G."/>
            <person name="Kumar K."/>
            <person name="McCouch S."/>
            <person name="Juretic N."/>
            <person name="Hoen D."/>
            <person name="Wright S."/>
            <person name="Bruskiewich R."/>
            <person name="Bureau T."/>
            <person name="Miyao A."/>
            <person name="Hirochika H."/>
            <person name="Nishikawa T."/>
            <person name="Kadowaki K."/>
            <person name="Sugiura M."/>
            <person name="Burr B."/>
            <person name="Sasaki T."/>
        </authorList>
    </citation>
    <scope>NUCLEOTIDE SEQUENCE [LARGE SCALE GENOMIC DNA]</scope>
    <source>
        <strain evidence="3">cv. Nipponbare</strain>
    </source>
</reference>
<sequence length="90" mass="9565">MAASRRVPNGMERAVWDSTDGTEASGKDRVRTSAIISGEAGRPVTRRRRAAQRRDAEEAAAAAAVLGGRNWRGPRPASMALGLWGLDSCS</sequence>
<keyword evidence="3" id="KW-1185">Reference proteome</keyword>